<keyword evidence="3" id="KW-1185">Reference proteome</keyword>
<evidence type="ECO:0000313" key="2">
    <source>
        <dbReference type="EMBL" id="SDL47528.1"/>
    </source>
</evidence>
<gene>
    <name evidence="2" type="ORF">SAMN05421874_12255</name>
</gene>
<sequence length="86" mass="9294">MIAMTRPPAVSIAFFDVDGTLVPGRSSAQHLAADLGHLAALEEAEAAWGTRRRRTVEELDARWLGGRRRGSRPRPAGLAAARGRHP</sequence>
<dbReference type="SUPFAM" id="SSF56784">
    <property type="entry name" value="HAD-like"/>
    <property type="match status" value="1"/>
</dbReference>
<protein>
    <submittedName>
        <fullName evidence="2">Uncharacterized protein</fullName>
    </submittedName>
</protein>
<dbReference type="InterPro" id="IPR036412">
    <property type="entry name" value="HAD-like_sf"/>
</dbReference>
<name>A0A1G9KCH6_9ACTN</name>
<evidence type="ECO:0000313" key="3">
    <source>
        <dbReference type="Proteomes" id="UP000198683"/>
    </source>
</evidence>
<feature type="compositionally biased region" description="Low complexity" evidence="1">
    <location>
        <begin position="73"/>
        <end position="86"/>
    </location>
</feature>
<dbReference type="AlphaFoldDB" id="A0A1G9KCH6"/>
<dbReference type="STRING" id="683260.SAMN05421874_12255"/>
<feature type="region of interest" description="Disordered" evidence="1">
    <location>
        <begin position="65"/>
        <end position="86"/>
    </location>
</feature>
<dbReference type="EMBL" id="FNFB01000022">
    <property type="protein sequence ID" value="SDL47528.1"/>
    <property type="molecule type" value="Genomic_DNA"/>
</dbReference>
<proteinExistence type="predicted"/>
<organism evidence="2 3">
    <name type="scientific">Nonomuraea maritima</name>
    <dbReference type="NCBI Taxonomy" id="683260"/>
    <lineage>
        <taxon>Bacteria</taxon>
        <taxon>Bacillati</taxon>
        <taxon>Actinomycetota</taxon>
        <taxon>Actinomycetes</taxon>
        <taxon>Streptosporangiales</taxon>
        <taxon>Streptosporangiaceae</taxon>
        <taxon>Nonomuraea</taxon>
    </lineage>
</organism>
<dbReference type="Proteomes" id="UP000198683">
    <property type="component" value="Unassembled WGS sequence"/>
</dbReference>
<accession>A0A1G9KCH6</accession>
<evidence type="ECO:0000256" key="1">
    <source>
        <dbReference type="SAM" id="MobiDB-lite"/>
    </source>
</evidence>
<reference evidence="2 3" key="1">
    <citation type="submission" date="2016-10" db="EMBL/GenBank/DDBJ databases">
        <authorList>
            <person name="de Groot N.N."/>
        </authorList>
    </citation>
    <scope>NUCLEOTIDE SEQUENCE [LARGE SCALE GENOMIC DNA]</scope>
    <source>
        <strain evidence="2 3">CGMCC 4.5681</strain>
    </source>
</reference>